<dbReference type="Proteomes" id="UP000664132">
    <property type="component" value="Unassembled WGS sequence"/>
</dbReference>
<feature type="signal peptide" evidence="3">
    <location>
        <begin position="1"/>
        <end position="23"/>
    </location>
</feature>
<keyword evidence="2" id="KW-1133">Transmembrane helix</keyword>
<protein>
    <submittedName>
        <fullName evidence="4">Uncharacterized protein</fullName>
    </submittedName>
</protein>
<keyword evidence="2" id="KW-0472">Membrane</keyword>
<evidence type="ECO:0000313" key="4">
    <source>
        <dbReference type="EMBL" id="KAG4418689.1"/>
    </source>
</evidence>
<feature type="chain" id="PRO_5034001257" evidence="3">
    <location>
        <begin position="24"/>
        <end position="311"/>
    </location>
</feature>
<evidence type="ECO:0000256" key="1">
    <source>
        <dbReference type="SAM" id="MobiDB-lite"/>
    </source>
</evidence>
<sequence>MALATGSFGSTLTLATPIALTTAFVPAPSCLSNVYQYFPDAFNTFAGYYLQLGAEDQKTKCLPSGWAATSQYFSPGICPTGYSQACWVTSSAGTDIETLATCCPSGYTCATLPSESYATWLPALYATQVCVGTGGEGSSLGTFPVTKVTDGTTVVSNTILSGGVNAYGVSNFGSWQRLRLRLRLVVEVEQRQEAHRQPQLRQVHGCQKVLRDSQQVGAGTAALGVALLALLAWFALRRRKRARVLGDETQQYHDQPAMYGKPSIYGSVPNSELADPEIFEPEMGTGHATGELPGHGALATRPGRGDVHELG</sequence>
<dbReference type="OrthoDB" id="3555899at2759"/>
<feature type="region of interest" description="Disordered" evidence="1">
    <location>
        <begin position="285"/>
        <end position="311"/>
    </location>
</feature>
<dbReference type="AlphaFoldDB" id="A0A8H7TF80"/>
<keyword evidence="3" id="KW-0732">Signal</keyword>
<comment type="caution">
    <text evidence="4">The sequence shown here is derived from an EMBL/GenBank/DDBJ whole genome shotgun (WGS) entry which is preliminary data.</text>
</comment>
<accession>A0A8H7TF80</accession>
<dbReference type="EMBL" id="JAFJYH010000123">
    <property type="protein sequence ID" value="KAG4418689.1"/>
    <property type="molecule type" value="Genomic_DNA"/>
</dbReference>
<evidence type="ECO:0000256" key="2">
    <source>
        <dbReference type="SAM" id="Phobius"/>
    </source>
</evidence>
<keyword evidence="2" id="KW-0812">Transmembrane</keyword>
<evidence type="ECO:0000256" key="3">
    <source>
        <dbReference type="SAM" id="SignalP"/>
    </source>
</evidence>
<reference evidence="4" key="1">
    <citation type="submission" date="2021-02" db="EMBL/GenBank/DDBJ databases">
        <title>Genome sequence Cadophora malorum strain M34.</title>
        <authorList>
            <person name="Stefanovic E."/>
            <person name="Vu D."/>
            <person name="Scully C."/>
            <person name="Dijksterhuis J."/>
            <person name="Roader J."/>
            <person name="Houbraken J."/>
        </authorList>
    </citation>
    <scope>NUCLEOTIDE SEQUENCE</scope>
    <source>
        <strain evidence="4">M34</strain>
    </source>
</reference>
<keyword evidence="5" id="KW-1185">Reference proteome</keyword>
<evidence type="ECO:0000313" key="5">
    <source>
        <dbReference type="Proteomes" id="UP000664132"/>
    </source>
</evidence>
<name>A0A8H7TF80_9HELO</name>
<proteinExistence type="predicted"/>
<organism evidence="4 5">
    <name type="scientific">Cadophora malorum</name>
    <dbReference type="NCBI Taxonomy" id="108018"/>
    <lineage>
        <taxon>Eukaryota</taxon>
        <taxon>Fungi</taxon>
        <taxon>Dikarya</taxon>
        <taxon>Ascomycota</taxon>
        <taxon>Pezizomycotina</taxon>
        <taxon>Leotiomycetes</taxon>
        <taxon>Helotiales</taxon>
        <taxon>Ploettnerulaceae</taxon>
        <taxon>Cadophora</taxon>
    </lineage>
</organism>
<gene>
    <name evidence="4" type="ORF">IFR04_008225</name>
</gene>
<feature type="transmembrane region" description="Helical" evidence="2">
    <location>
        <begin position="216"/>
        <end position="236"/>
    </location>
</feature>